<dbReference type="Proteomes" id="UP000808914">
    <property type="component" value="Unassembled WGS sequence"/>
</dbReference>
<dbReference type="EC" id="2.7.7.6" evidence="5"/>
<evidence type="ECO:0000256" key="3">
    <source>
        <dbReference type="ARBA" id="ARBA00022695"/>
    </source>
</evidence>
<dbReference type="Gene3D" id="3.10.20.730">
    <property type="entry name" value="RNAP, epsilon subunit-like"/>
    <property type="match status" value="1"/>
</dbReference>
<comment type="similarity">
    <text evidence="5">Belongs to the RNA polymerase subunit epsilon family.</text>
</comment>
<evidence type="ECO:0000256" key="1">
    <source>
        <dbReference type="ARBA" id="ARBA00022478"/>
    </source>
</evidence>
<evidence type="ECO:0000256" key="5">
    <source>
        <dbReference type="HAMAP-Rule" id="MF_01553"/>
    </source>
</evidence>
<evidence type="ECO:0000256" key="4">
    <source>
        <dbReference type="ARBA" id="ARBA00023163"/>
    </source>
</evidence>
<keyword evidence="1 5" id="KW-0240">DNA-directed RNA polymerase</keyword>
<evidence type="ECO:0000256" key="2">
    <source>
        <dbReference type="ARBA" id="ARBA00022679"/>
    </source>
</evidence>
<evidence type="ECO:0000313" key="6">
    <source>
        <dbReference type="EMBL" id="MBM7645690.1"/>
    </source>
</evidence>
<proteinExistence type="inferred from homology"/>
<evidence type="ECO:0000313" key="7">
    <source>
        <dbReference type="Proteomes" id="UP000808914"/>
    </source>
</evidence>
<keyword evidence="2 5" id="KW-0808">Transferase</keyword>
<dbReference type="HAMAP" id="MF_01553">
    <property type="entry name" value="RNApol_bact_RpoY"/>
    <property type="match status" value="1"/>
</dbReference>
<sequence>MIYKVLYQESIEEVPIRENTKTLYIEAESEREVREKLAEKPYNIEVILKVDGAYLDYEKQSEDFKAEQI</sequence>
<dbReference type="InterPro" id="IPR009907">
    <property type="entry name" value="RpoY"/>
</dbReference>
<keyword evidence="4 5" id="KW-0804">Transcription</keyword>
<gene>
    <name evidence="5" type="primary">rpoY</name>
    <name evidence="6" type="ORF">JOD45_001909</name>
</gene>
<dbReference type="RefSeq" id="WP_205003612.1">
    <property type="nucleotide sequence ID" value="NZ_JAFBER010000011.1"/>
</dbReference>
<dbReference type="EMBL" id="JAFBER010000011">
    <property type="protein sequence ID" value="MBM7645690.1"/>
    <property type="molecule type" value="Genomic_DNA"/>
</dbReference>
<comment type="caution">
    <text evidence="6">The sequence shown here is derived from an EMBL/GenBank/DDBJ whole genome shotgun (WGS) entry which is preliminary data.</text>
</comment>
<comment type="subunit">
    <text evidence="5">RNAP is composed of a core of 2 alpha, a beta and a beta' subunit. The core is associated with a delta subunit, and at least one of epsilon or omega. When a sigma factor is associated with the core the holoenzyme is formed, which can initiate transcription.</text>
</comment>
<reference evidence="6 7" key="1">
    <citation type="submission" date="2021-01" db="EMBL/GenBank/DDBJ databases">
        <title>Genomic Encyclopedia of Type Strains, Phase IV (KMG-IV): sequencing the most valuable type-strain genomes for metagenomic binning, comparative biology and taxonomic classification.</title>
        <authorList>
            <person name="Goeker M."/>
        </authorList>
    </citation>
    <scope>NUCLEOTIDE SEQUENCE [LARGE SCALE GENOMIC DNA]</scope>
    <source>
        <strain evidence="6 7">DSM 28236</strain>
    </source>
</reference>
<organism evidence="6 7">
    <name type="scientific">Scopulibacillus daqui</name>
    <dbReference type="NCBI Taxonomy" id="1469162"/>
    <lineage>
        <taxon>Bacteria</taxon>
        <taxon>Bacillati</taxon>
        <taxon>Bacillota</taxon>
        <taxon>Bacilli</taxon>
        <taxon>Bacillales</taxon>
        <taxon>Sporolactobacillaceae</taxon>
        <taxon>Scopulibacillus</taxon>
    </lineage>
</organism>
<dbReference type="Pfam" id="PF07288">
    <property type="entry name" value="RpoY"/>
    <property type="match status" value="1"/>
</dbReference>
<name>A0ABS2Q1G0_9BACL</name>
<accession>A0ABS2Q1G0</accession>
<protein>
    <recommendedName>
        <fullName evidence="5">DNA-directed RNA polymerase subunit epsilon</fullName>
        <shortName evidence="5">RNAP epsilon subunit</shortName>
        <ecNumber evidence="5">2.7.7.6</ecNumber>
    </recommendedName>
    <alternativeName>
        <fullName evidence="5">RNA polymerase epsilon subunit</fullName>
    </alternativeName>
    <alternativeName>
        <fullName evidence="5">Transcriptase subunit epsilon</fullName>
    </alternativeName>
</protein>
<dbReference type="NCBIfam" id="NF010188">
    <property type="entry name" value="PRK13667.1"/>
    <property type="match status" value="1"/>
</dbReference>
<comment type="function">
    <text evidence="5">A non-essential component of RNA polymerase (RNAP).</text>
</comment>
<comment type="catalytic activity">
    <reaction evidence="5">
        <text>RNA(n) + a ribonucleoside 5'-triphosphate = RNA(n+1) + diphosphate</text>
        <dbReference type="Rhea" id="RHEA:21248"/>
        <dbReference type="Rhea" id="RHEA-COMP:14527"/>
        <dbReference type="Rhea" id="RHEA-COMP:17342"/>
        <dbReference type="ChEBI" id="CHEBI:33019"/>
        <dbReference type="ChEBI" id="CHEBI:61557"/>
        <dbReference type="ChEBI" id="CHEBI:140395"/>
        <dbReference type="EC" id="2.7.7.6"/>
    </reaction>
</comment>
<keyword evidence="3 5" id="KW-0548">Nucleotidyltransferase</keyword>
<keyword evidence="7" id="KW-1185">Reference proteome</keyword>